<comment type="similarity">
    <text evidence="2">Belongs to the Toll-like receptor family.</text>
</comment>
<dbReference type="PANTHER" id="PTHR24365:SF541">
    <property type="entry name" value="PROTEIN TOLL-RELATED"/>
    <property type="match status" value="1"/>
</dbReference>
<dbReference type="EMBL" id="CACVKT020000587">
    <property type="protein sequence ID" value="CAC5361296.1"/>
    <property type="molecule type" value="Genomic_DNA"/>
</dbReference>
<keyword evidence="8 11" id="KW-0472">Membrane</keyword>
<dbReference type="SMART" id="SM00369">
    <property type="entry name" value="LRR_TYP"/>
    <property type="match status" value="4"/>
</dbReference>
<dbReference type="AlphaFoldDB" id="A0A6J8A4F6"/>
<evidence type="ECO:0000256" key="3">
    <source>
        <dbReference type="ARBA" id="ARBA00022614"/>
    </source>
</evidence>
<dbReference type="SMART" id="SM00255">
    <property type="entry name" value="TIR"/>
    <property type="match status" value="1"/>
</dbReference>
<dbReference type="SUPFAM" id="SSF52058">
    <property type="entry name" value="L domain-like"/>
    <property type="match status" value="2"/>
</dbReference>
<gene>
    <name evidence="13" type="ORF">MCOR_3481</name>
</gene>
<evidence type="ECO:0000256" key="4">
    <source>
        <dbReference type="ARBA" id="ARBA00022692"/>
    </source>
</evidence>
<protein>
    <recommendedName>
        <fullName evidence="12">TIR domain-containing protein</fullName>
    </recommendedName>
</protein>
<dbReference type="InterPro" id="IPR001611">
    <property type="entry name" value="Leu-rich_rpt"/>
</dbReference>
<dbReference type="SUPFAM" id="SSF52200">
    <property type="entry name" value="Toll/Interleukin receptor TIR domain"/>
    <property type="match status" value="1"/>
</dbReference>
<keyword evidence="6" id="KW-0677">Repeat</keyword>
<dbReference type="GO" id="GO:0007165">
    <property type="term" value="P:signal transduction"/>
    <property type="evidence" value="ECO:0007669"/>
    <property type="project" value="InterPro"/>
</dbReference>
<organism evidence="13 14">
    <name type="scientific">Mytilus coruscus</name>
    <name type="common">Sea mussel</name>
    <dbReference type="NCBI Taxonomy" id="42192"/>
    <lineage>
        <taxon>Eukaryota</taxon>
        <taxon>Metazoa</taxon>
        <taxon>Spiralia</taxon>
        <taxon>Lophotrochozoa</taxon>
        <taxon>Mollusca</taxon>
        <taxon>Bivalvia</taxon>
        <taxon>Autobranchia</taxon>
        <taxon>Pteriomorphia</taxon>
        <taxon>Mytilida</taxon>
        <taxon>Mytiloidea</taxon>
        <taxon>Mytilidae</taxon>
        <taxon>Mytilinae</taxon>
        <taxon>Mytilus</taxon>
    </lineage>
</organism>
<dbReference type="GO" id="GO:0038023">
    <property type="term" value="F:signaling receptor activity"/>
    <property type="evidence" value="ECO:0007669"/>
    <property type="project" value="TreeGrafter"/>
</dbReference>
<evidence type="ECO:0000256" key="8">
    <source>
        <dbReference type="ARBA" id="ARBA00023136"/>
    </source>
</evidence>
<sequence>MKEMRCDCSSRNLSFIPTECPQNTSELYLANNDLGILGKETFTRYTHLIYLDISNCNISSIDRSAFDNLTQLKNLKFSNNPLKTFQSNVFAPLNELRVLSISHTLLSTYPRESWSNFFRLTTVICDDGPSNGTFSEIFSAMKNLNYFVVDYLSDVIHDFTFHSFKRTPLKHLNINGHLREIEIDAFAPLELLSSLIIPNQNFLKLSNTLPALHVFENQQMDELDLRNDFKNYGEYVISADLFAYIGNICVKNLSLGWNGIRRIDATAFQKMKYKHCLETLNLNYNDFDYHQDLIILYFNFFINIKRIDISSITCKSFENIQEQKSNGRRPLDHRLIIDTRSDWSIRLPSSLEFLNASFIIGSNNLINSLTFKGITRLKIVDFTYSSFDDCNYTINGLQNVVILNISHFKCGILNPNLLQSAIDLEHLIMQSSSLSIGLIDDHHSKFLHRLKRLHYIDFSRNEFEDRFRISTFKSQQDSLQSLILEGNLFTSIPLNLEDLNRLSFLNIRNNKIAYLTTKEIDAIEALFRKSNRTMTVLLEGNPLVCTCASLDFVEWLFTTKVKLDSNGSYSCVKNDGNTTTTSVVYNHLRIMRISCITAVWLIFSATLFGVLLFFILVGYRYKLHLQYFCLFIGMANPLFRKSKEEALEYDAYVAYCDGDYKWVYGPLRLFLEERRNYKLLLSDRGDVLAGEHRLFALNKSISKCKKIILVISKEFVNNDWAYHEATVGIENFLGLQARIIVINLENITKTEIPQCVLQMMSLDANDHIRKTDTLNENNIFWKCLDQAMKR</sequence>
<evidence type="ECO:0000256" key="9">
    <source>
        <dbReference type="ARBA" id="ARBA00023170"/>
    </source>
</evidence>
<evidence type="ECO:0000259" key="12">
    <source>
        <dbReference type="PROSITE" id="PS50104"/>
    </source>
</evidence>
<evidence type="ECO:0000256" key="2">
    <source>
        <dbReference type="ARBA" id="ARBA00009634"/>
    </source>
</evidence>
<comment type="subcellular location">
    <subcellularLocation>
        <location evidence="1">Membrane</location>
        <topology evidence="1">Single-pass membrane protein</topology>
    </subcellularLocation>
</comment>
<evidence type="ECO:0000256" key="6">
    <source>
        <dbReference type="ARBA" id="ARBA00022737"/>
    </source>
</evidence>
<keyword evidence="10" id="KW-0325">Glycoprotein</keyword>
<dbReference type="PROSITE" id="PS50104">
    <property type="entry name" value="TIR"/>
    <property type="match status" value="1"/>
</dbReference>
<reference evidence="13 14" key="1">
    <citation type="submission" date="2020-06" db="EMBL/GenBank/DDBJ databases">
        <authorList>
            <person name="Li R."/>
            <person name="Bekaert M."/>
        </authorList>
    </citation>
    <scope>NUCLEOTIDE SEQUENCE [LARGE SCALE GENOMIC DNA]</scope>
    <source>
        <strain evidence="14">wild</strain>
    </source>
</reference>
<dbReference type="OrthoDB" id="6087380at2759"/>
<dbReference type="PANTHER" id="PTHR24365">
    <property type="entry name" value="TOLL-LIKE RECEPTOR"/>
    <property type="match status" value="1"/>
</dbReference>
<dbReference type="InterPro" id="IPR003591">
    <property type="entry name" value="Leu-rich_rpt_typical-subtyp"/>
</dbReference>
<evidence type="ECO:0000313" key="13">
    <source>
        <dbReference type="EMBL" id="CAC5361296.1"/>
    </source>
</evidence>
<proteinExistence type="inferred from homology"/>
<evidence type="ECO:0000256" key="5">
    <source>
        <dbReference type="ARBA" id="ARBA00022729"/>
    </source>
</evidence>
<accession>A0A6J8A4F6</accession>
<dbReference type="Gene3D" id="3.80.10.10">
    <property type="entry name" value="Ribonuclease Inhibitor"/>
    <property type="match status" value="3"/>
</dbReference>
<evidence type="ECO:0000256" key="10">
    <source>
        <dbReference type="ARBA" id="ARBA00023180"/>
    </source>
</evidence>
<dbReference type="GO" id="GO:0005886">
    <property type="term" value="C:plasma membrane"/>
    <property type="evidence" value="ECO:0007669"/>
    <property type="project" value="TreeGrafter"/>
</dbReference>
<evidence type="ECO:0000256" key="1">
    <source>
        <dbReference type="ARBA" id="ARBA00004167"/>
    </source>
</evidence>
<dbReference type="InterPro" id="IPR026906">
    <property type="entry name" value="LRR_5"/>
</dbReference>
<keyword evidence="9" id="KW-0675">Receptor</keyword>
<dbReference type="InterPro" id="IPR035897">
    <property type="entry name" value="Toll_tir_struct_dom_sf"/>
</dbReference>
<keyword evidence="4 11" id="KW-0812">Transmembrane</keyword>
<keyword evidence="3" id="KW-0433">Leucine-rich repeat</keyword>
<feature type="transmembrane region" description="Helical" evidence="11">
    <location>
        <begin position="598"/>
        <end position="619"/>
    </location>
</feature>
<dbReference type="Proteomes" id="UP000507470">
    <property type="component" value="Unassembled WGS sequence"/>
</dbReference>
<dbReference type="Pfam" id="PF13676">
    <property type="entry name" value="TIR_2"/>
    <property type="match status" value="1"/>
</dbReference>
<dbReference type="Gene3D" id="3.40.50.10140">
    <property type="entry name" value="Toll/interleukin-1 receptor homology (TIR) domain"/>
    <property type="match status" value="1"/>
</dbReference>
<evidence type="ECO:0000313" key="14">
    <source>
        <dbReference type="Proteomes" id="UP000507470"/>
    </source>
</evidence>
<dbReference type="InterPro" id="IPR032675">
    <property type="entry name" value="LRR_dom_sf"/>
</dbReference>
<keyword evidence="14" id="KW-1185">Reference proteome</keyword>
<dbReference type="PROSITE" id="PS51450">
    <property type="entry name" value="LRR"/>
    <property type="match status" value="1"/>
</dbReference>
<keyword evidence="5" id="KW-0732">Signal</keyword>
<feature type="domain" description="TIR" evidence="12">
    <location>
        <begin position="647"/>
        <end position="788"/>
    </location>
</feature>
<evidence type="ECO:0000256" key="7">
    <source>
        <dbReference type="ARBA" id="ARBA00022989"/>
    </source>
</evidence>
<dbReference type="Pfam" id="PF13855">
    <property type="entry name" value="LRR_8"/>
    <property type="match status" value="1"/>
</dbReference>
<name>A0A6J8A4F6_MYTCO</name>
<keyword evidence="7 11" id="KW-1133">Transmembrane helix</keyword>
<evidence type="ECO:0000256" key="11">
    <source>
        <dbReference type="SAM" id="Phobius"/>
    </source>
</evidence>
<dbReference type="InterPro" id="IPR000157">
    <property type="entry name" value="TIR_dom"/>
</dbReference>
<dbReference type="Pfam" id="PF13306">
    <property type="entry name" value="LRR_5"/>
    <property type="match status" value="1"/>
</dbReference>